<evidence type="ECO:0000313" key="2">
    <source>
        <dbReference type="EMBL" id="GAA1218447.1"/>
    </source>
</evidence>
<organism evidence="2 3">
    <name type="scientific">Rhodoglobus aureus</name>
    <dbReference type="NCBI Taxonomy" id="191497"/>
    <lineage>
        <taxon>Bacteria</taxon>
        <taxon>Bacillati</taxon>
        <taxon>Actinomycetota</taxon>
        <taxon>Actinomycetes</taxon>
        <taxon>Micrococcales</taxon>
        <taxon>Microbacteriaceae</taxon>
        <taxon>Rhodoglobus</taxon>
    </lineage>
</organism>
<name>A0ABN1VNQ6_9MICO</name>
<dbReference type="InterPro" id="IPR010281">
    <property type="entry name" value="DUF885"/>
</dbReference>
<sequence>MSDSKPQPTDASVNGPRETTPIDAIAEKWVETLTELNPAIGTWIGSPGAHSGYADYSPEGHAGVIDATRSVLAHLEAATVIDDVDLVTKTEMVSTLRLDLDSDAASLWMRDLNNLASPAQDIRGVLDLMPTASSDDWSVIADRLRNIPAAIDGYIATLRHGIDQSVVPAQRQVAEVITQAKQISASGGFFDDFIAGARSLTGGDSTLDSALTNGASEAAKSYQKLEEFLRTELAPRATPQDAFGRDLYALESRGFLGAEIDLDETYEWGIEELARMTREQEAIAREILPGATVAEAIEHLDSDPSRTLHGTKALRQWMQNLSDEAVDALAGTHFDIAEPMRALECMIAPTHDGIIYYTGPSDDFSRPGRMWWSVPESVTEFTTWREATTVYHEGVPGHHLQIAQAVYNRDQLNTYRRQLAGTSGHAEGWALYAERFMSELGFLDDPADRFGMLDGQRMRAARVVLDIGVHLGKPKLDGTGVWDWDYALEFLTNNVTLDPANVRFEVNRYFGWPGQAPSYKVGQRIWEELRDECKAREGASFDLKSFHRRALNVGGVGLDTLRTALLAPYEQH</sequence>
<keyword evidence="3" id="KW-1185">Reference proteome</keyword>
<dbReference type="Proteomes" id="UP001500943">
    <property type="component" value="Unassembled WGS sequence"/>
</dbReference>
<evidence type="ECO:0000256" key="1">
    <source>
        <dbReference type="SAM" id="MobiDB-lite"/>
    </source>
</evidence>
<evidence type="ECO:0000313" key="3">
    <source>
        <dbReference type="Proteomes" id="UP001500943"/>
    </source>
</evidence>
<gene>
    <name evidence="2" type="ORF">GCM10009655_17370</name>
</gene>
<comment type="caution">
    <text evidence="2">The sequence shown here is derived from an EMBL/GenBank/DDBJ whole genome shotgun (WGS) entry which is preliminary data.</text>
</comment>
<dbReference type="PANTHER" id="PTHR33361">
    <property type="entry name" value="GLR0591 PROTEIN"/>
    <property type="match status" value="1"/>
</dbReference>
<dbReference type="EMBL" id="BAAAKW010000030">
    <property type="protein sequence ID" value="GAA1218447.1"/>
    <property type="molecule type" value="Genomic_DNA"/>
</dbReference>
<dbReference type="Pfam" id="PF05960">
    <property type="entry name" value="DUF885"/>
    <property type="match status" value="1"/>
</dbReference>
<feature type="compositionally biased region" description="Polar residues" evidence="1">
    <location>
        <begin position="1"/>
        <end position="12"/>
    </location>
</feature>
<proteinExistence type="predicted"/>
<dbReference type="RefSeq" id="WP_343925017.1">
    <property type="nucleotide sequence ID" value="NZ_BAAAKW010000030.1"/>
</dbReference>
<protein>
    <submittedName>
        <fullName evidence="2">DUF885 domain-containing protein</fullName>
    </submittedName>
</protein>
<reference evidence="2 3" key="1">
    <citation type="journal article" date="2019" name="Int. J. Syst. Evol. Microbiol.">
        <title>The Global Catalogue of Microorganisms (GCM) 10K type strain sequencing project: providing services to taxonomists for standard genome sequencing and annotation.</title>
        <authorList>
            <consortium name="The Broad Institute Genomics Platform"/>
            <consortium name="The Broad Institute Genome Sequencing Center for Infectious Disease"/>
            <person name="Wu L."/>
            <person name="Ma J."/>
        </authorList>
    </citation>
    <scope>NUCLEOTIDE SEQUENCE [LARGE SCALE GENOMIC DNA]</scope>
    <source>
        <strain evidence="2 3">JCM 12762</strain>
    </source>
</reference>
<dbReference type="PANTHER" id="PTHR33361:SF2">
    <property type="entry name" value="DUF885 DOMAIN-CONTAINING PROTEIN"/>
    <property type="match status" value="1"/>
</dbReference>
<feature type="region of interest" description="Disordered" evidence="1">
    <location>
        <begin position="1"/>
        <end position="21"/>
    </location>
</feature>
<accession>A0ABN1VNQ6</accession>